<keyword evidence="2" id="KW-0238">DNA-binding</keyword>
<evidence type="ECO:0000256" key="1">
    <source>
        <dbReference type="ARBA" id="ARBA00023015"/>
    </source>
</evidence>
<organism evidence="6 7">
    <name type="scientific">Momordica charantia</name>
    <name type="common">Bitter gourd</name>
    <name type="synonym">Balsam pear</name>
    <dbReference type="NCBI Taxonomy" id="3673"/>
    <lineage>
        <taxon>Eukaryota</taxon>
        <taxon>Viridiplantae</taxon>
        <taxon>Streptophyta</taxon>
        <taxon>Embryophyta</taxon>
        <taxon>Tracheophyta</taxon>
        <taxon>Spermatophyta</taxon>
        <taxon>Magnoliopsida</taxon>
        <taxon>eudicotyledons</taxon>
        <taxon>Gunneridae</taxon>
        <taxon>Pentapetalae</taxon>
        <taxon>rosids</taxon>
        <taxon>fabids</taxon>
        <taxon>Cucurbitales</taxon>
        <taxon>Cucurbitaceae</taxon>
        <taxon>Momordiceae</taxon>
        <taxon>Momordica</taxon>
    </lineage>
</organism>
<dbReference type="OrthoDB" id="1882130at2759"/>
<protein>
    <submittedName>
        <fullName evidence="7">SUPPRESSOR OF GAMMA RESPONSE 1-like</fullName>
    </submittedName>
</protein>
<keyword evidence="6" id="KW-1185">Reference proteome</keyword>
<dbReference type="InterPro" id="IPR036093">
    <property type="entry name" value="NAC_dom_sf"/>
</dbReference>
<feature type="domain" description="NAC" evidence="5">
    <location>
        <begin position="58"/>
        <end position="216"/>
    </location>
</feature>
<gene>
    <name evidence="7" type="primary">LOC111023865</name>
</gene>
<evidence type="ECO:0000313" key="6">
    <source>
        <dbReference type="Proteomes" id="UP000504603"/>
    </source>
</evidence>
<evidence type="ECO:0000256" key="3">
    <source>
        <dbReference type="ARBA" id="ARBA00023163"/>
    </source>
</evidence>
<dbReference type="AlphaFoldDB" id="A0A6J1DVD9"/>
<dbReference type="InterPro" id="IPR044799">
    <property type="entry name" value="SOG1-like"/>
</dbReference>
<proteinExistence type="predicted"/>
<evidence type="ECO:0000259" key="5">
    <source>
        <dbReference type="PROSITE" id="PS51005"/>
    </source>
</evidence>
<dbReference type="GO" id="GO:0005634">
    <property type="term" value="C:nucleus"/>
    <property type="evidence" value="ECO:0007669"/>
    <property type="project" value="TreeGrafter"/>
</dbReference>
<evidence type="ECO:0000256" key="4">
    <source>
        <dbReference type="ARBA" id="ARBA00023242"/>
    </source>
</evidence>
<dbReference type="GO" id="GO:0000976">
    <property type="term" value="F:transcription cis-regulatory region binding"/>
    <property type="evidence" value="ECO:0007669"/>
    <property type="project" value="TreeGrafter"/>
</dbReference>
<dbReference type="SUPFAM" id="SSF101941">
    <property type="entry name" value="NAC domain"/>
    <property type="match status" value="1"/>
</dbReference>
<sequence>MAGSSWLVDGNRFATKIKSASGTTNPGRLEWESNPTRPCPSCQHLIDNSDVAQMWPGLPRGVKFDPSDQEIILHLLAKVGIGEPKPHPFINEFIPTVSEDDGICYTHPQKLPDVKKDGSTSHFFHRAIKAYNTGTRKRRKINDADFGDVRWHKTGKTKPVMLDGVQRGCKKIMVLYMSSVKGGKSEKTNWVMHQYHLGMDEAEKDGEYVISKIYYQQQQQMNISDQSYQDIPEGNDAGTIKIDPVTPKSVTPGPPRMEGKNYVIFDRGQNVAWIDHLDQHAEAGFANNIPTEYDNMDHSEQVKEEDHNGEKVKWWDGESQDLLDSQQLVEALSLCDDLLQSQSPKNANNGHGASNSKAILLDYANLGSEHLKKDLEACQNYVLNPMHIELDTPPDFRLSELEFESEDSYLAWGGTG</sequence>
<dbReference type="FunFam" id="2.170.150.80:FF:000009">
    <property type="entry name" value="NAC domain-containing protein 8"/>
    <property type="match status" value="1"/>
</dbReference>
<reference evidence="7" key="1">
    <citation type="submission" date="2025-08" db="UniProtKB">
        <authorList>
            <consortium name="RefSeq"/>
        </authorList>
    </citation>
    <scope>IDENTIFICATION</scope>
    <source>
        <strain evidence="7">OHB3-1</strain>
    </source>
</reference>
<dbReference type="InterPro" id="IPR003441">
    <property type="entry name" value="NAC-dom"/>
</dbReference>
<evidence type="ECO:0000256" key="2">
    <source>
        <dbReference type="ARBA" id="ARBA00023125"/>
    </source>
</evidence>
<dbReference type="PANTHER" id="PTHR31079:SF9">
    <property type="entry name" value="SUPPRESSOR OF GAMMA RESPONSE 1"/>
    <property type="match status" value="1"/>
</dbReference>
<name>A0A6J1DVD9_MOMCH</name>
<dbReference type="GO" id="GO:0003700">
    <property type="term" value="F:DNA-binding transcription factor activity"/>
    <property type="evidence" value="ECO:0007669"/>
    <property type="project" value="InterPro"/>
</dbReference>
<dbReference type="RefSeq" id="XP_022157049.1">
    <property type="nucleotide sequence ID" value="XM_022301357.1"/>
</dbReference>
<dbReference type="Proteomes" id="UP000504603">
    <property type="component" value="Unplaced"/>
</dbReference>
<dbReference type="PANTHER" id="PTHR31079">
    <property type="entry name" value="NAC DOMAIN-CONTAINING PROTEIN 73"/>
    <property type="match status" value="1"/>
</dbReference>
<keyword evidence="1" id="KW-0805">Transcription regulation</keyword>
<dbReference type="Pfam" id="PF02365">
    <property type="entry name" value="NAM"/>
    <property type="match status" value="1"/>
</dbReference>
<evidence type="ECO:0000313" key="7">
    <source>
        <dbReference type="RefSeq" id="XP_022157049.1"/>
    </source>
</evidence>
<dbReference type="GeneID" id="111023865"/>
<accession>A0A6J1DVD9</accession>
<dbReference type="PROSITE" id="PS51005">
    <property type="entry name" value="NAC"/>
    <property type="match status" value="1"/>
</dbReference>
<dbReference type="Gene3D" id="2.170.150.80">
    <property type="entry name" value="NAC domain"/>
    <property type="match status" value="1"/>
</dbReference>
<keyword evidence="3" id="KW-0804">Transcription</keyword>
<dbReference type="KEGG" id="mcha:111023865"/>
<keyword evidence="4" id="KW-0539">Nucleus</keyword>